<evidence type="ECO:0000256" key="1">
    <source>
        <dbReference type="SAM" id="Phobius"/>
    </source>
</evidence>
<dbReference type="GeneID" id="76199754"/>
<keyword evidence="1" id="KW-0472">Membrane</keyword>
<dbReference type="Proteomes" id="UP001596417">
    <property type="component" value="Unassembled WGS sequence"/>
</dbReference>
<sequence>MDLSPQFRLGLYAASVGLFVIGIAMTGFAAYGEIDSTSYMIQVDQVGTSTDASPVSYSSLTSEEKAVFDRVKGGGAAPVEGTALTTFANHAVQYKGDVYTFEWTYDPTTLTLIPFGFGVSIAIAGGALFFLTQFIVKRKLETSNVPA</sequence>
<keyword evidence="4" id="KW-1185">Reference proteome</keyword>
<keyword evidence="1" id="KW-0812">Transmembrane</keyword>
<evidence type="ECO:0000259" key="2">
    <source>
        <dbReference type="Pfam" id="PF25934"/>
    </source>
</evidence>
<dbReference type="RefSeq" id="WP_264554544.1">
    <property type="nucleotide sequence ID" value="NZ_CP109979.1"/>
</dbReference>
<dbReference type="Pfam" id="PF25934">
    <property type="entry name" value="DUF7979"/>
    <property type="match status" value="1"/>
</dbReference>
<evidence type="ECO:0000313" key="4">
    <source>
        <dbReference type="Proteomes" id="UP001596417"/>
    </source>
</evidence>
<protein>
    <recommendedName>
        <fullName evidence="2">DUF7979 domain-containing protein</fullName>
    </recommendedName>
</protein>
<feature type="domain" description="DUF7979" evidence="2">
    <location>
        <begin position="39"/>
        <end position="102"/>
    </location>
</feature>
<feature type="transmembrane region" description="Helical" evidence="1">
    <location>
        <begin position="112"/>
        <end position="131"/>
    </location>
</feature>
<proteinExistence type="predicted"/>
<dbReference type="AlphaFoldDB" id="A0ABD5YUJ9"/>
<evidence type="ECO:0000313" key="3">
    <source>
        <dbReference type="EMBL" id="MFC7190170.1"/>
    </source>
</evidence>
<accession>A0ABD5YUJ9</accession>
<comment type="caution">
    <text evidence="3">The sequence shown here is derived from an EMBL/GenBank/DDBJ whole genome shotgun (WGS) entry which is preliminary data.</text>
</comment>
<dbReference type="EMBL" id="JBHTAX010000001">
    <property type="protein sequence ID" value="MFC7190170.1"/>
    <property type="molecule type" value="Genomic_DNA"/>
</dbReference>
<reference evidence="3 4" key="1">
    <citation type="journal article" date="2019" name="Int. J. Syst. Evol. Microbiol.">
        <title>The Global Catalogue of Microorganisms (GCM) 10K type strain sequencing project: providing services to taxonomists for standard genome sequencing and annotation.</title>
        <authorList>
            <consortium name="The Broad Institute Genomics Platform"/>
            <consortium name="The Broad Institute Genome Sequencing Center for Infectious Disease"/>
            <person name="Wu L."/>
            <person name="Ma J."/>
        </authorList>
    </citation>
    <scope>NUCLEOTIDE SEQUENCE [LARGE SCALE GENOMIC DNA]</scope>
    <source>
        <strain evidence="3 4">RDMS1</strain>
    </source>
</reference>
<gene>
    <name evidence="3" type="ORF">ACFQL7_10110</name>
</gene>
<organism evidence="3 4">
    <name type="scientific">Halocatena marina</name>
    <dbReference type="NCBI Taxonomy" id="2934937"/>
    <lineage>
        <taxon>Archaea</taxon>
        <taxon>Methanobacteriati</taxon>
        <taxon>Methanobacteriota</taxon>
        <taxon>Stenosarchaea group</taxon>
        <taxon>Halobacteria</taxon>
        <taxon>Halobacteriales</taxon>
        <taxon>Natronomonadaceae</taxon>
        <taxon>Halocatena</taxon>
    </lineage>
</organism>
<keyword evidence="1" id="KW-1133">Transmembrane helix</keyword>
<name>A0ABD5YUJ9_9EURY</name>
<feature type="transmembrane region" description="Helical" evidence="1">
    <location>
        <begin position="9"/>
        <end position="31"/>
    </location>
</feature>
<dbReference type="InterPro" id="IPR058285">
    <property type="entry name" value="DUF7979"/>
</dbReference>